<evidence type="ECO:0008006" key="3">
    <source>
        <dbReference type="Google" id="ProtNLM"/>
    </source>
</evidence>
<dbReference type="OMA" id="YHIAMSA"/>
<accession>W6QQR2</accession>
<name>W6QQR2_PENRF</name>
<dbReference type="CDD" id="cd09917">
    <property type="entry name" value="F-box_SF"/>
    <property type="match status" value="1"/>
</dbReference>
<dbReference type="Proteomes" id="UP000030686">
    <property type="component" value="Unassembled WGS sequence"/>
</dbReference>
<dbReference type="AlphaFoldDB" id="W6QQR2"/>
<sequence length="508" mass="57702">MSTIEQCPAETIDNIVSFLNLRDICNLRLTSRGLALRVFGAPSFGSHLEQRQVDVTERSLRAVAEATAKPGRLGCFISDLVLVGVVNNTKFLTQEVKYTTGDAGHRAKQQQDLEILTRRQTEYETLHASRGDILLLSQIFRNLMAHGRRRGLRSLSLTVVVYREDAQTRLLPKDGFGWTLIWQAAADTFLTALAAFAASGIAVQRLDVYNSIERCSLACNEPSAVNFEYNMLATSLASLKTLAVSFSDRVINERTEDLGLTGDPSDTWDEHLEDELREREDIENEVYQDSTFTGLPALVQRCRGLESLELHHYQLKDLILSEEDLIFSGLNRYRERFFPYIAEMIPLPPLKRVVLRGLRVRSADILAFIQRLQPTLRELSLQHVILLDGAKFETIFGYCISEEAGLERLYLDHLLEPVVMASGAYNYRRLVYFTGEPNQEPKLRRRDLPHRGSNTVDRIGAAQIRRPIPYFSVSVPMRERGNRLGAHYPHSRPYLSLCLYGQRDYGPP</sequence>
<organism evidence="1 2">
    <name type="scientific">Penicillium roqueforti (strain FM164)</name>
    <dbReference type="NCBI Taxonomy" id="1365484"/>
    <lineage>
        <taxon>Eukaryota</taxon>
        <taxon>Fungi</taxon>
        <taxon>Dikarya</taxon>
        <taxon>Ascomycota</taxon>
        <taxon>Pezizomycotina</taxon>
        <taxon>Eurotiomycetes</taxon>
        <taxon>Eurotiomycetidae</taxon>
        <taxon>Eurotiales</taxon>
        <taxon>Aspergillaceae</taxon>
        <taxon>Penicillium</taxon>
    </lineage>
</organism>
<proteinExistence type="predicted"/>
<dbReference type="OrthoDB" id="3886018at2759"/>
<reference evidence="1" key="1">
    <citation type="journal article" date="2014" name="Nat. Commun.">
        <title>Multiple recent horizontal transfers of a large genomic region in cheese making fungi.</title>
        <authorList>
            <person name="Cheeseman K."/>
            <person name="Ropars J."/>
            <person name="Renault P."/>
            <person name="Dupont J."/>
            <person name="Gouzy J."/>
            <person name="Branca A."/>
            <person name="Abraham A.L."/>
            <person name="Ceppi M."/>
            <person name="Conseiller E."/>
            <person name="Debuchy R."/>
            <person name="Malagnac F."/>
            <person name="Goarin A."/>
            <person name="Silar P."/>
            <person name="Lacoste S."/>
            <person name="Sallet E."/>
            <person name="Bensimon A."/>
            <person name="Giraud T."/>
            <person name="Brygoo Y."/>
        </authorList>
    </citation>
    <scope>NUCLEOTIDE SEQUENCE [LARGE SCALE GENOMIC DNA]</scope>
    <source>
        <strain evidence="1">FM164</strain>
    </source>
</reference>
<evidence type="ECO:0000313" key="2">
    <source>
        <dbReference type="Proteomes" id="UP000030686"/>
    </source>
</evidence>
<dbReference type="EMBL" id="HG792019">
    <property type="protein sequence ID" value="CDM36419.1"/>
    <property type="molecule type" value="Genomic_DNA"/>
</dbReference>
<keyword evidence="2" id="KW-1185">Reference proteome</keyword>
<dbReference type="InterPro" id="IPR032675">
    <property type="entry name" value="LRR_dom_sf"/>
</dbReference>
<dbReference type="Gene3D" id="3.80.10.10">
    <property type="entry name" value="Ribonuclease Inhibitor"/>
    <property type="match status" value="1"/>
</dbReference>
<dbReference type="SUPFAM" id="SSF52047">
    <property type="entry name" value="RNI-like"/>
    <property type="match status" value="1"/>
</dbReference>
<evidence type="ECO:0000313" key="1">
    <source>
        <dbReference type="EMBL" id="CDM36419.1"/>
    </source>
</evidence>
<protein>
    <recommendedName>
        <fullName evidence="3">F-box domain, cyclin-like</fullName>
    </recommendedName>
</protein>
<gene>
    <name evidence="1" type="ORF">PROQFM164_S05g000252</name>
</gene>